<evidence type="ECO:0000256" key="9">
    <source>
        <dbReference type="RuleBase" id="RU000488"/>
    </source>
</evidence>
<dbReference type="Pfam" id="PF00153">
    <property type="entry name" value="Mito_carr"/>
    <property type="match status" value="3"/>
</dbReference>
<dbReference type="GO" id="GO:0055085">
    <property type="term" value="P:transmembrane transport"/>
    <property type="evidence" value="ECO:0007669"/>
    <property type="project" value="InterPro"/>
</dbReference>
<dbReference type="Proteomes" id="UP001162029">
    <property type="component" value="Unassembled WGS sequence"/>
</dbReference>
<keyword evidence="12" id="KW-1185">Reference proteome</keyword>
<accession>A0AAV0V2I4</accession>
<evidence type="ECO:0000313" key="11">
    <source>
        <dbReference type="EMBL" id="CAI5741874.1"/>
    </source>
</evidence>
<evidence type="ECO:0000256" key="5">
    <source>
        <dbReference type="ARBA" id="ARBA00022737"/>
    </source>
</evidence>
<sequence length="318" mass="34835">MKDDGSLTVKEARYRLQPPSQLPTLLGSATAGIIGRILCHPLDTVKARLQADTFTGQTIASQLNLRAFRVRHLQGLYRGIGVSILGSAPATCLYMTSYEMSKDVLMGVERFRENPSLLYLGAGLAAEAASCVLWVPIDVIKERMQVQVQPKGASKTVQKIYYRNTLDAVQIIARTEHFGGLYKGYFATLLSFGPFSALYFMFYEKAKMFAQKRFDVEDLPAHYTLASATVAGATASFLTNPLDLIKLRLQVQPAYATEATPAAYHGIIDGLTQVIRTEGVLALYKGAGARVAFHAPSTAITMSLFESCRQVFASLIDM</sequence>
<dbReference type="PRINTS" id="PR00926">
    <property type="entry name" value="MITOCARRIER"/>
</dbReference>
<protein>
    <recommendedName>
        <fullName evidence="13">Mitochondrial carrier protein</fullName>
    </recommendedName>
</protein>
<dbReference type="Gene3D" id="1.50.40.10">
    <property type="entry name" value="Mitochondrial carrier domain"/>
    <property type="match status" value="1"/>
</dbReference>
<dbReference type="EMBL" id="CANTFM010001627">
    <property type="protein sequence ID" value="CAI5741874.1"/>
    <property type="molecule type" value="Genomic_DNA"/>
</dbReference>
<keyword evidence="3 9" id="KW-0813">Transport</keyword>
<evidence type="ECO:0000256" key="4">
    <source>
        <dbReference type="ARBA" id="ARBA00022692"/>
    </source>
</evidence>
<organism evidence="11 12">
    <name type="scientific">Peronospora destructor</name>
    <dbReference type="NCBI Taxonomy" id="86335"/>
    <lineage>
        <taxon>Eukaryota</taxon>
        <taxon>Sar</taxon>
        <taxon>Stramenopiles</taxon>
        <taxon>Oomycota</taxon>
        <taxon>Peronosporomycetes</taxon>
        <taxon>Peronosporales</taxon>
        <taxon>Peronosporaceae</taxon>
        <taxon>Peronospora</taxon>
    </lineage>
</organism>
<name>A0AAV0V2I4_9STRA</name>
<feature type="repeat" description="Solcar" evidence="8">
    <location>
        <begin position="114"/>
        <end position="209"/>
    </location>
</feature>
<feature type="repeat" description="Solcar" evidence="8">
    <location>
        <begin position="219"/>
        <end position="311"/>
    </location>
</feature>
<dbReference type="InterPro" id="IPR023395">
    <property type="entry name" value="MCP_dom_sf"/>
</dbReference>
<feature type="transmembrane region" description="Helical" evidence="10">
    <location>
        <begin position="184"/>
        <end position="203"/>
    </location>
</feature>
<evidence type="ECO:0000256" key="6">
    <source>
        <dbReference type="ARBA" id="ARBA00022989"/>
    </source>
</evidence>
<comment type="subcellular location">
    <subcellularLocation>
        <location evidence="1">Membrane</location>
        <topology evidence="1">Multi-pass membrane protein</topology>
    </subcellularLocation>
</comment>
<dbReference type="PROSITE" id="PS50920">
    <property type="entry name" value="SOLCAR"/>
    <property type="match status" value="3"/>
</dbReference>
<evidence type="ECO:0008006" key="13">
    <source>
        <dbReference type="Google" id="ProtNLM"/>
    </source>
</evidence>
<feature type="transmembrane region" description="Helical" evidence="10">
    <location>
        <begin position="117"/>
        <end position="137"/>
    </location>
</feature>
<keyword evidence="6 10" id="KW-1133">Transmembrane helix</keyword>
<evidence type="ECO:0000256" key="2">
    <source>
        <dbReference type="ARBA" id="ARBA00006375"/>
    </source>
</evidence>
<feature type="transmembrane region" description="Helical" evidence="10">
    <location>
        <begin position="75"/>
        <end position="96"/>
    </location>
</feature>
<evidence type="ECO:0000256" key="7">
    <source>
        <dbReference type="ARBA" id="ARBA00023136"/>
    </source>
</evidence>
<evidence type="ECO:0000256" key="1">
    <source>
        <dbReference type="ARBA" id="ARBA00004141"/>
    </source>
</evidence>
<comment type="caution">
    <text evidence="11">The sequence shown here is derived from an EMBL/GenBank/DDBJ whole genome shotgun (WGS) entry which is preliminary data.</text>
</comment>
<dbReference type="PANTHER" id="PTHR45667">
    <property type="entry name" value="S-ADENOSYLMETHIONINE MITOCHONDRIAL CARRIER PROTEIN"/>
    <property type="match status" value="1"/>
</dbReference>
<comment type="similarity">
    <text evidence="2 9">Belongs to the mitochondrial carrier (TC 2.A.29) family.</text>
</comment>
<evidence type="ECO:0000313" key="12">
    <source>
        <dbReference type="Proteomes" id="UP001162029"/>
    </source>
</evidence>
<evidence type="ECO:0000256" key="8">
    <source>
        <dbReference type="PROSITE-ProRule" id="PRU00282"/>
    </source>
</evidence>
<evidence type="ECO:0000256" key="3">
    <source>
        <dbReference type="ARBA" id="ARBA00022448"/>
    </source>
</evidence>
<gene>
    <name evidence="11" type="ORF">PDE001_LOCUS8015</name>
</gene>
<dbReference type="InterPro" id="IPR018108">
    <property type="entry name" value="MCP_transmembrane"/>
</dbReference>
<keyword evidence="4 8" id="KW-0812">Transmembrane</keyword>
<dbReference type="InterPro" id="IPR002067">
    <property type="entry name" value="MCP"/>
</dbReference>
<proteinExistence type="inferred from homology"/>
<dbReference type="GO" id="GO:0016020">
    <property type="term" value="C:membrane"/>
    <property type="evidence" value="ECO:0007669"/>
    <property type="project" value="UniProtKB-SubCell"/>
</dbReference>
<keyword evidence="5" id="KW-0677">Repeat</keyword>
<feature type="repeat" description="Solcar" evidence="8">
    <location>
        <begin position="19"/>
        <end position="104"/>
    </location>
</feature>
<dbReference type="AlphaFoldDB" id="A0AAV0V2I4"/>
<evidence type="ECO:0000256" key="10">
    <source>
        <dbReference type="SAM" id="Phobius"/>
    </source>
</evidence>
<reference evidence="11" key="1">
    <citation type="submission" date="2022-12" db="EMBL/GenBank/DDBJ databases">
        <authorList>
            <person name="Webb A."/>
        </authorList>
    </citation>
    <scope>NUCLEOTIDE SEQUENCE</scope>
    <source>
        <strain evidence="11">Pd1</strain>
    </source>
</reference>
<keyword evidence="7 8" id="KW-0472">Membrane</keyword>
<dbReference type="SUPFAM" id="SSF103506">
    <property type="entry name" value="Mitochondrial carrier"/>
    <property type="match status" value="1"/>
</dbReference>